<organism evidence="1 2">
    <name type="scientific">Schistosoma japonicum</name>
    <name type="common">Blood fluke</name>
    <dbReference type="NCBI Taxonomy" id="6182"/>
    <lineage>
        <taxon>Eukaryota</taxon>
        <taxon>Metazoa</taxon>
        <taxon>Spiralia</taxon>
        <taxon>Lophotrochozoa</taxon>
        <taxon>Platyhelminthes</taxon>
        <taxon>Trematoda</taxon>
        <taxon>Digenea</taxon>
        <taxon>Strigeidida</taxon>
        <taxon>Schistosomatoidea</taxon>
        <taxon>Schistosomatidae</taxon>
        <taxon>Schistosoma</taxon>
    </lineage>
</organism>
<gene>
    <name evidence="1" type="ORF">EWB00_010101</name>
</gene>
<proteinExistence type="predicted"/>
<accession>A0A4Z2DQ22</accession>
<reference evidence="1 2" key="1">
    <citation type="submission" date="2019-03" db="EMBL/GenBank/DDBJ databases">
        <title>An improved genome assembly of the fluke Schistosoma japonicum.</title>
        <authorList>
            <person name="Hu W."/>
            <person name="Luo F."/>
            <person name="Yin M."/>
            <person name="Mo X."/>
            <person name="Sun C."/>
            <person name="Wu Q."/>
            <person name="Zhu B."/>
            <person name="Xiang M."/>
            <person name="Wang J."/>
            <person name="Wang Y."/>
            <person name="Zhang T."/>
            <person name="Xu B."/>
            <person name="Zheng H."/>
            <person name="Feng Z."/>
        </authorList>
    </citation>
    <scope>NUCLEOTIDE SEQUENCE [LARGE SCALE GENOMIC DNA]</scope>
    <source>
        <strain evidence="1">HuSjv2</strain>
        <tissue evidence="1">Worms</tissue>
    </source>
</reference>
<dbReference type="Proteomes" id="UP000311919">
    <property type="component" value="Unassembled WGS sequence"/>
</dbReference>
<dbReference type="EMBL" id="SKCS01000070">
    <property type="protein sequence ID" value="TNN18625.1"/>
    <property type="molecule type" value="Genomic_DNA"/>
</dbReference>
<protein>
    <submittedName>
        <fullName evidence="1">Uncharacterized protein</fullName>
    </submittedName>
</protein>
<evidence type="ECO:0000313" key="1">
    <source>
        <dbReference type="EMBL" id="TNN18625.1"/>
    </source>
</evidence>
<name>A0A4Z2DQ22_SCHJA</name>
<dbReference type="AlphaFoldDB" id="A0A4Z2DQ22"/>
<comment type="caution">
    <text evidence="1">The sequence shown here is derived from an EMBL/GenBank/DDBJ whole genome shotgun (WGS) entry which is preliminary data.</text>
</comment>
<sequence length="118" mass="13277">MKFIIRVGGMTFKTVGILSSGEVYLARLFTHGNPIRTIRVVNGTSTDNAPVIFNGDNTFSILWFNIHYCKSNPREEGLFYLFIHRNGTLQFALSFASHRSVNCHMTLEILDGIYNGSS</sequence>
<keyword evidence="2" id="KW-1185">Reference proteome</keyword>
<evidence type="ECO:0000313" key="2">
    <source>
        <dbReference type="Proteomes" id="UP000311919"/>
    </source>
</evidence>